<dbReference type="OrthoDB" id="1375905at2"/>
<dbReference type="EMBL" id="FNFO01000010">
    <property type="protein sequence ID" value="SDM09070.1"/>
    <property type="molecule type" value="Genomic_DNA"/>
</dbReference>
<dbReference type="Proteomes" id="UP000198510">
    <property type="component" value="Unassembled WGS sequence"/>
</dbReference>
<dbReference type="InterPro" id="IPR024284">
    <property type="entry name" value="DUF3826"/>
</dbReference>
<gene>
    <name evidence="2" type="ORF">SAMN05421823_110133</name>
</gene>
<evidence type="ECO:0000313" key="2">
    <source>
        <dbReference type="EMBL" id="SDM09070.1"/>
    </source>
</evidence>
<dbReference type="Pfam" id="PF12875">
    <property type="entry name" value="DUF3826"/>
    <property type="match status" value="1"/>
</dbReference>
<dbReference type="STRING" id="1075417.SAMN05421823_110133"/>
<dbReference type="AlphaFoldDB" id="A0A1G9QDT9"/>
<feature type="chain" id="PRO_5011621161" description="DUF3826 domain-containing protein" evidence="1">
    <location>
        <begin position="20"/>
        <end position="221"/>
    </location>
</feature>
<organism evidence="2 3">
    <name type="scientific">Catalinimonas alkaloidigena</name>
    <dbReference type="NCBI Taxonomy" id="1075417"/>
    <lineage>
        <taxon>Bacteria</taxon>
        <taxon>Pseudomonadati</taxon>
        <taxon>Bacteroidota</taxon>
        <taxon>Cytophagia</taxon>
        <taxon>Cytophagales</taxon>
        <taxon>Catalimonadaceae</taxon>
        <taxon>Catalinimonas</taxon>
    </lineage>
</organism>
<name>A0A1G9QDT9_9BACT</name>
<keyword evidence="1" id="KW-0732">Signal</keyword>
<protein>
    <recommendedName>
        <fullName evidence="4">DUF3826 domain-containing protein</fullName>
    </recommendedName>
</protein>
<sequence length="221" mass="25217">MKKYTLLLALLLAVTQVFAQQADPEYVKVTNERAQKIVDQMDIDDPAKARRVRDLIAQQYRDLNRIDEGLDAEKELAKTQAGNEPAALEARKQALEAKAKQETAQLHKKYIANLSKELTPEQVDQVKDGMTYNVVPKTYAAFLDMIPDLTEAQKKMIMDNLVEAREHAMDAGSSNEKHAWFGKYKGRINNNLSKDGYDLNKESEAWHKRLEAREAAKKENR</sequence>
<proteinExistence type="predicted"/>
<evidence type="ECO:0008006" key="4">
    <source>
        <dbReference type="Google" id="ProtNLM"/>
    </source>
</evidence>
<feature type="signal peptide" evidence="1">
    <location>
        <begin position="1"/>
        <end position="19"/>
    </location>
</feature>
<reference evidence="2 3" key="1">
    <citation type="submission" date="2016-10" db="EMBL/GenBank/DDBJ databases">
        <authorList>
            <person name="de Groot N.N."/>
        </authorList>
    </citation>
    <scope>NUCLEOTIDE SEQUENCE [LARGE SCALE GENOMIC DNA]</scope>
    <source>
        <strain evidence="2 3">DSM 25186</strain>
    </source>
</reference>
<evidence type="ECO:0000256" key="1">
    <source>
        <dbReference type="SAM" id="SignalP"/>
    </source>
</evidence>
<keyword evidence="3" id="KW-1185">Reference proteome</keyword>
<accession>A0A1G9QDT9</accession>
<evidence type="ECO:0000313" key="3">
    <source>
        <dbReference type="Proteomes" id="UP000198510"/>
    </source>
</evidence>
<dbReference type="RefSeq" id="WP_089686182.1">
    <property type="nucleotide sequence ID" value="NZ_FNFO01000010.1"/>
</dbReference>